<comment type="caution">
    <text evidence="1">The sequence shown here is derived from an EMBL/GenBank/DDBJ whole genome shotgun (WGS) entry which is preliminary data.</text>
</comment>
<gene>
    <name evidence="1" type="ORF">Pint_26885</name>
</gene>
<sequence>MVEPAGNIASIVSAVVPVGKWIAYPIGRQIKYAFNYKSNLEKLEKEVWKLKDAREELKGNVDAAEKIWKRSNTVLSSSNPDFITRYKHSKKAFKLTEDKIPELLQEKKDMVSVSYPSIILEDRSLAADKDYDPFQSRESALKEIVNALKDNNLYMLGINGMPGVGKTTLATAVGRQVKEEKLFNEVVFVEVTQTVRRKKGFRKNLEII</sequence>
<proteinExistence type="predicted"/>
<dbReference type="Proteomes" id="UP001163603">
    <property type="component" value="Chromosome 5"/>
</dbReference>
<protein>
    <submittedName>
        <fullName evidence="1">Uncharacterized protein</fullName>
    </submittedName>
</protein>
<name>A0ACC0YSQ9_9ROSI</name>
<evidence type="ECO:0000313" key="1">
    <source>
        <dbReference type="EMBL" id="KAJ0040735.1"/>
    </source>
</evidence>
<reference evidence="2" key="1">
    <citation type="journal article" date="2023" name="G3 (Bethesda)">
        <title>Genome assembly and association tests identify interacting loci associated with vigor, precocity, and sex in interspecific pistachio rootstocks.</title>
        <authorList>
            <person name="Palmer W."/>
            <person name="Jacygrad E."/>
            <person name="Sagayaradj S."/>
            <person name="Cavanaugh K."/>
            <person name="Han R."/>
            <person name="Bertier L."/>
            <person name="Beede B."/>
            <person name="Kafkas S."/>
            <person name="Golino D."/>
            <person name="Preece J."/>
            <person name="Michelmore R."/>
        </authorList>
    </citation>
    <scope>NUCLEOTIDE SEQUENCE [LARGE SCALE GENOMIC DNA]</scope>
</reference>
<dbReference type="EMBL" id="CM047740">
    <property type="protein sequence ID" value="KAJ0040735.1"/>
    <property type="molecule type" value="Genomic_DNA"/>
</dbReference>
<evidence type="ECO:0000313" key="2">
    <source>
        <dbReference type="Proteomes" id="UP001163603"/>
    </source>
</evidence>
<keyword evidence="2" id="KW-1185">Reference proteome</keyword>
<organism evidence="1 2">
    <name type="scientific">Pistacia integerrima</name>
    <dbReference type="NCBI Taxonomy" id="434235"/>
    <lineage>
        <taxon>Eukaryota</taxon>
        <taxon>Viridiplantae</taxon>
        <taxon>Streptophyta</taxon>
        <taxon>Embryophyta</taxon>
        <taxon>Tracheophyta</taxon>
        <taxon>Spermatophyta</taxon>
        <taxon>Magnoliopsida</taxon>
        <taxon>eudicotyledons</taxon>
        <taxon>Gunneridae</taxon>
        <taxon>Pentapetalae</taxon>
        <taxon>rosids</taxon>
        <taxon>malvids</taxon>
        <taxon>Sapindales</taxon>
        <taxon>Anacardiaceae</taxon>
        <taxon>Pistacia</taxon>
    </lineage>
</organism>
<accession>A0ACC0YSQ9</accession>